<proteinExistence type="inferred from homology"/>
<feature type="transmembrane region" description="Helical" evidence="3">
    <location>
        <begin position="12"/>
        <end position="29"/>
    </location>
</feature>
<keyword evidence="3" id="KW-0472">Membrane</keyword>
<keyword evidence="3" id="KW-0812">Transmembrane</keyword>
<protein>
    <submittedName>
        <fullName evidence="4">PemK-like protein</fullName>
    </submittedName>
</protein>
<evidence type="ECO:0000256" key="3">
    <source>
        <dbReference type="SAM" id="Phobius"/>
    </source>
</evidence>
<dbReference type="InterPro" id="IPR011067">
    <property type="entry name" value="Plasmid_toxin/cell-grow_inhib"/>
</dbReference>
<dbReference type="EMBL" id="CP068985">
    <property type="protein sequence ID" value="QYC42662.1"/>
    <property type="molecule type" value="Genomic_DNA"/>
</dbReference>
<keyword evidence="2" id="KW-1277">Toxin-antitoxin system</keyword>
<keyword evidence="5" id="KW-1185">Reference proteome</keyword>
<dbReference type="InterPro" id="IPR003477">
    <property type="entry name" value="PemK-like"/>
</dbReference>
<name>A0ABX8U4J3_9ACTN</name>
<feature type="transmembrane region" description="Helical" evidence="3">
    <location>
        <begin position="35"/>
        <end position="57"/>
    </location>
</feature>
<evidence type="ECO:0000256" key="2">
    <source>
        <dbReference type="ARBA" id="ARBA00022649"/>
    </source>
</evidence>
<dbReference type="SUPFAM" id="SSF50118">
    <property type="entry name" value="Cell growth inhibitor/plasmid maintenance toxic component"/>
    <property type="match status" value="1"/>
</dbReference>
<evidence type="ECO:0000256" key="1">
    <source>
        <dbReference type="ARBA" id="ARBA00007521"/>
    </source>
</evidence>
<evidence type="ECO:0000313" key="4">
    <source>
        <dbReference type="EMBL" id="QYC42662.1"/>
    </source>
</evidence>
<gene>
    <name evidence="4" type="ORF">Nocox_25295</name>
</gene>
<sequence>MTYRRNIPACRVRSVIVLLISRLSVYAGTSTQILGILLALLWFAFIVGLPAAVFLLVRRILRGQAKPRPRIHAHPPDASWYSRPSPGHIYWADVPFADGTGSKVRPCLVIRTHEQTIEVLKITSQDKSGRRDCVPIPTAHWDRRAEKNSWLDLGTTYVISDRAVNRRAGACDPSTWSLVTRRFPTGWVYLARAR</sequence>
<comment type="similarity">
    <text evidence="1">Belongs to the PemK/MazF family.</text>
</comment>
<evidence type="ECO:0000313" key="5">
    <source>
        <dbReference type="Proteomes" id="UP000824681"/>
    </source>
</evidence>
<dbReference type="Proteomes" id="UP000824681">
    <property type="component" value="Chromosome"/>
</dbReference>
<accession>A0ABX8U4J3</accession>
<reference evidence="4 5" key="1">
    <citation type="journal article" date="2021" name="ACS Chem. Biol.">
        <title>Genomic-Led Discovery of a Novel Glycopeptide Antibiotic by Nonomuraea coxensis DSM 45129.</title>
        <authorList>
            <person name="Yushchuk O."/>
            <person name="Vior N.M."/>
            <person name="Andreo-Vidal A."/>
            <person name="Berini F."/>
            <person name="Ruckert C."/>
            <person name="Busche T."/>
            <person name="Binda E."/>
            <person name="Kalinowski J."/>
            <person name="Truman A.W."/>
            <person name="Marinelli F."/>
        </authorList>
    </citation>
    <scope>NUCLEOTIDE SEQUENCE [LARGE SCALE GENOMIC DNA]</scope>
    <source>
        <strain evidence="4 5">DSM 45129</strain>
    </source>
</reference>
<keyword evidence="3" id="KW-1133">Transmembrane helix</keyword>
<dbReference type="Gene3D" id="2.30.30.110">
    <property type="match status" value="1"/>
</dbReference>
<organism evidence="4 5">
    <name type="scientific">Nonomuraea coxensis DSM 45129</name>
    <dbReference type="NCBI Taxonomy" id="1122611"/>
    <lineage>
        <taxon>Bacteria</taxon>
        <taxon>Bacillati</taxon>
        <taxon>Actinomycetota</taxon>
        <taxon>Actinomycetes</taxon>
        <taxon>Streptosporangiales</taxon>
        <taxon>Streptosporangiaceae</taxon>
        <taxon>Nonomuraea</taxon>
    </lineage>
</organism>
<dbReference type="Pfam" id="PF02452">
    <property type="entry name" value="PemK_toxin"/>
    <property type="match status" value="1"/>
</dbReference>